<protein>
    <submittedName>
        <fullName evidence="2">Uncharacterized protein</fullName>
    </submittedName>
</protein>
<name>A0ABV8MT11_9NEIS</name>
<dbReference type="RefSeq" id="WP_378167305.1">
    <property type="nucleotide sequence ID" value="NZ_JBHSBU010000001.1"/>
</dbReference>
<dbReference type="Proteomes" id="UP001595791">
    <property type="component" value="Unassembled WGS sequence"/>
</dbReference>
<keyword evidence="3" id="KW-1185">Reference proteome</keyword>
<feature type="chain" id="PRO_5046831252" evidence="1">
    <location>
        <begin position="26"/>
        <end position="145"/>
    </location>
</feature>
<proteinExistence type="predicted"/>
<keyword evidence="1" id="KW-0732">Signal</keyword>
<gene>
    <name evidence="2" type="ORF">ACFOW7_18870</name>
</gene>
<evidence type="ECO:0000313" key="3">
    <source>
        <dbReference type="Proteomes" id="UP001595791"/>
    </source>
</evidence>
<sequence length="145" mass="15718">MKKLGRRHAFIQSLLAVALFGLAQAGTCDPRQGTSEIGFEIAATSERMPDGSYYYESALLRCQGGQIVSWATTTTEGTPEAVTESITVPFNMNRVLRNECGSHIIILHNKYKGTLNGIGPNPQEIPGMLYLSGERANCPTQSVTP</sequence>
<reference evidence="3" key="1">
    <citation type="journal article" date="2019" name="Int. J. Syst. Evol. Microbiol.">
        <title>The Global Catalogue of Microorganisms (GCM) 10K type strain sequencing project: providing services to taxonomists for standard genome sequencing and annotation.</title>
        <authorList>
            <consortium name="The Broad Institute Genomics Platform"/>
            <consortium name="The Broad Institute Genome Sequencing Center for Infectious Disease"/>
            <person name="Wu L."/>
            <person name="Ma J."/>
        </authorList>
    </citation>
    <scope>NUCLEOTIDE SEQUENCE [LARGE SCALE GENOMIC DNA]</scope>
    <source>
        <strain evidence="3">LMG 29894</strain>
    </source>
</reference>
<comment type="caution">
    <text evidence="2">The sequence shown here is derived from an EMBL/GenBank/DDBJ whole genome shotgun (WGS) entry which is preliminary data.</text>
</comment>
<dbReference type="EMBL" id="JBHSBU010000001">
    <property type="protein sequence ID" value="MFC4161403.1"/>
    <property type="molecule type" value="Genomic_DNA"/>
</dbReference>
<evidence type="ECO:0000313" key="2">
    <source>
        <dbReference type="EMBL" id="MFC4161403.1"/>
    </source>
</evidence>
<organism evidence="2 3">
    <name type="scientific">Chitinimonas lacunae</name>
    <dbReference type="NCBI Taxonomy" id="1963018"/>
    <lineage>
        <taxon>Bacteria</taxon>
        <taxon>Pseudomonadati</taxon>
        <taxon>Pseudomonadota</taxon>
        <taxon>Betaproteobacteria</taxon>
        <taxon>Neisseriales</taxon>
        <taxon>Chitinibacteraceae</taxon>
        <taxon>Chitinimonas</taxon>
    </lineage>
</organism>
<evidence type="ECO:0000256" key="1">
    <source>
        <dbReference type="SAM" id="SignalP"/>
    </source>
</evidence>
<feature type="signal peptide" evidence="1">
    <location>
        <begin position="1"/>
        <end position="25"/>
    </location>
</feature>
<accession>A0ABV8MT11</accession>